<feature type="compositionally biased region" description="Basic and acidic residues" evidence="6">
    <location>
        <begin position="187"/>
        <end position="196"/>
    </location>
</feature>
<dbReference type="SUPFAM" id="SSF48371">
    <property type="entry name" value="ARM repeat"/>
    <property type="match status" value="1"/>
</dbReference>
<dbReference type="Pfam" id="PF12717">
    <property type="entry name" value="Cnd1"/>
    <property type="match status" value="1"/>
</dbReference>
<dbReference type="GO" id="GO:0007076">
    <property type="term" value="P:mitotic chromosome condensation"/>
    <property type="evidence" value="ECO:0007669"/>
    <property type="project" value="InterPro"/>
</dbReference>
<feature type="region of interest" description="Disordered" evidence="6">
    <location>
        <begin position="179"/>
        <end position="206"/>
    </location>
</feature>
<evidence type="ECO:0000256" key="2">
    <source>
        <dbReference type="ARBA" id="ARBA00022618"/>
    </source>
</evidence>
<protein>
    <recommendedName>
        <fullName evidence="7">Condensin complex subunit 1 C-terminal domain-containing protein</fullName>
    </recommendedName>
</protein>
<keyword evidence="4" id="KW-0539">Nucleus</keyword>
<keyword evidence="3" id="KW-0498">Mitosis</keyword>
<evidence type="ECO:0000259" key="7">
    <source>
        <dbReference type="Pfam" id="PF12717"/>
    </source>
</evidence>
<name>A0A6H5GSH2_9HEMI</name>
<evidence type="ECO:0000313" key="8">
    <source>
        <dbReference type="EMBL" id="CAB0004519.1"/>
    </source>
</evidence>
<evidence type="ECO:0000313" key="9">
    <source>
        <dbReference type="Proteomes" id="UP000479000"/>
    </source>
</evidence>
<dbReference type="AlphaFoldDB" id="A0A6H5GSH2"/>
<dbReference type="InterPro" id="IPR016024">
    <property type="entry name" value="ARM-type_fold"/>
</dbReference>
<dbReference type="InterPro" id="IPR026971">
    <property type="entry name" value="CND1/NCAPD3"/>
</dbReference>
<evidence type="ECO:0000256" key="1">
    <source>
        <dbReference type="ARBA" id="ARBA00004123"/>
    </source>
</evidence>
<dbReference type="GO" id="GO:0051301">
    <property type="term" value="P:cell division"/>
    <property type="evidence" value="ECO:0007669"/>
    <property type="project" value="UniProtKB-KW"/>
</dbReference>
<keyword evidence="5" id="KW-0131">Cell cycle</keyword>
<dbReference type="PANTHER" id="PTHR14222">
    <property type="entry name" value="CONDENSIN"/>
    <property type="match status" value="1"/>
</dbReference>
<reference evidence="8 9" key="1">
    <citation type="submission" date="2020-02" db="EMBL/GenBank/DDBJ databases">
        <authorList>
            <person name="Ferguson B K."/>
        </authorList>
    </citation>
    <scope>NUCLEOTIDE SEQUENCE [LARGE SCALE GENOMIC DNA]</scope>
</reference>
<dbReference type="InterPro" id="IPR032682">
    <property type="entry name" value="Cnd1_C"/>
</dbReference>
<dbReference type="GO" id="GO:0042393">
    <property type="term" value="F:histone binding"/>
    <property type="evidence" value="ECO:0007669"/>
    <property type="project" value="TreeGrafter"/>
</dbReference>
<dbReference type="GO" id="GO:0005634">
    <property type="term" value="C:nucleus"/>
    <property type="evidence" value="ECO:0007669"/>
    <property type="project" value="UniProtKB-SubCell"/>
</dbReference>
<keyword evidence="9" id="KW-1185">Reference proteome</keyword>
<dbReference type="GO" id="GO:0000779">
    <property type="term" value="C:condensed chromosome, centromeric region"/>
    <property type="evidence" value="ECO:0007669"/>
    <property type="project" value="TreeGrafter"/>
</dbReference>
<evidence type="ECO:0000256" key="3">
    <source>
        <dbReference type="ARBA" id="ARBA00022776"/>
    </source>
</evidence>
<keyword evidence="2" id="KW-0132">Cell division</keyword>
<evidence type="ECO:0000256" key="4">
    <source>
        <dbReference type="ARBA" id="ARBA00023242"/>
    </source>
</evidence>
<comment type="subcellular location">
    <subcellularLocation>
        <location evidence="1">Nucleus</location>
    </subcellularLocation>
</comment>
<proteinExistence type="predicted"/>
<organism evidence="8 9">
    <name type="scientific">Nesidiocoris tenuis</name>
    <dbReference type="NCBI Taxonomy" id="355587"/>
    <lineage>
        <taxon>Eukaryota</taxon>
        <taxon>Metazoa</taxon>
        <taxon>Ecdysozoa</taxon>
        <taxon>Arthropoda</taxon>
        <taxon>Hexapoda</taxon>
        <taxon>Insecta</taxon>
        <taxon>Pterygota</taxon>
        <taxon>Neoptera</taxon>
        <taxon>Paraneoptera</taxon>
        <taxon>Hemiptera</taxon>
        <taxon>Heteroptera</taxon>
        <taxon>Panheteroptera</taxon>
        <taxon>Cimicomorpha</taxon>
        <taxon>Miridae</taxon>
        <taxon>Dicyphina</taxon>
        <taxon>Nesidiocoris</taxon>
    </lineage>
</organism>
<evidence type="ECO:0000256" key="6">
    <source>
        <dbReference type="SAM" id="MobiDB-lite"/>
    </source>
</evidence>
<feature type="domain" description="Condensin complex subunit 1 C-terminal" evidence="7">
    <location>
        <begin position="535"/>
        <end position="631"/>
    </location>
</feature>
<dbReference type="Proteomes" id="UP000479000">
    <property type="component" value="Unassembled WGS sequence"/>
</dbReference>
<sequence>MDVLEAVEKFQLQALSSEWIENQWRSDFSCQDRELPTDYAMVLEDDDYSVLINNLTESIQGWMCEGDDESLANATTNSVAQGADSRPNRRSWQYLINLGIDHKALIAFISSFLKQDAKDLTDDVARRLALDASRAYFNLLTIPGWAVFNIYNTFLFHQAVEMLKVLNLAQDLVEVKKKGKGKGRKHNTNEENRYDESGDGGEDTEGVQISGGEKAILIGLLIVIIKDLQKCLDSVTLEREEDSLVRTINTLISLARLERTAGNLIERPPHKAHSVAYLSYKAYQVLLGLCKEHHGPVDVVVRFVCQSLLPHLVISTQDCLLNDRCKVNVRSHMVSFLKLMVDRLGTQAHNGVLALTQQLCIRSPERADYRSKCVQQVLTIMTFFPMELFSRCCLWICSLTVADKIKHRVLGVELLLRLINCNSGEDNGEEIVIPAVNELVLQYPEDDELVKAWVIGVFPVVADNEVKTQEKAIEVGEIKSQLVLEAIYFNWKDIAKPVMDELVDEKLLVALQSCSLPVTSVPAVTDICYHYNKDRYATIVDSYLGDMCVCLKDKDVKVRVTTLNLMMKLIQEDYVKLKCPHFYYILQMMQDPEPQIQQMVKAFIMNTVLTKNPRIMMSEFIQALHFLNDYEGNVSIEDCQRLRT</sequence>
<dbReference type="EMBL" id="CADCXU010015093">
    <property type="protein sequence ID" value="CAB0004519.1"/>
    <property type="molecule type" value="Genomic_DNA"/>
</dbReference>
<dbReference type="PANTHER" id="PTHR14222:SF1">
    <property type="entry name" value="CONDENSIN-2 COMPLEX SUBUNIT D3"/>
    <property type="match status" value="1"/>
</dbReference>
<evidence type="ECO:0000256" key="5">
    <source>
        <dbReference type="ARBA" id="ARBA00023306"/>
    </source>
</evidence>
<accession>A0A6H5GSH2</accession>
<dbReference type="OrthoDB" id="10263978at2759"/>
<dbReference type="GO" id="GO:0010032">
    <property type="term" value="P:meiotic chromosome condensation"/>
    <property type="evidence" value="ECO:0007669"/>
    <property type="project" value="TreeGrafter"/>
</dbReference>
<gene>
    <name evidence="8" type="ORF">NTEN_LOCUS9996</name>
</gene>
<dbReference type="GO" id="GO:0000796">
    <property type="term" value="C:condensin complex"/>
    <property type="evidence" value="ECO:0007669"/>
    <property type="project" value="TreeGrafter"/>
</dbReference>